<evidence type="ECO:0000256" key="1">
    <source>
        <dbReference type="SAM" id="MobiDB-lite"/>
    </source>
</evidence>
<dbReference type="EMBL" id="JACXYU010000013">
    <property type="protein sequence ID" value="MBD3934070.1"/>
    <property type="molecule type" value="Genomic_DNA"/>
</dbReference>
<name>A0A927F311_9ACTN</name>
<dbReference type="PROSITE" id="PS51257">
    <property type="entry name" value="PROKAR_LIPOPROTEIN"/>
    <property type="match status" value="1"/>
</dbReference>
<comment type="caution">
    <text evidence="3">The sequence shown here is derived from an EMBL/GenBank/DDBJ whole genome shotgun (WGS) entry which is preliminary data.</text>
</comment>
<dbReference type="Proteomes" id="UP000632289">
    <property type="component" value="Unassembled WGS sequence"/>
</dbReference>
<evidence type="ECO:0000313" key="4">
    <source>
        <dbReference type="Proteomes" id="UP000632289"/>
    </source>
</evidence>
<evidence type="ECO:0000256" key="2">
    <source>
        <dbReference type="SAM" id="SignalP"/>
    </source>
</evidence>
<proteinExistence type="predicted"/>
<dbReference type="RefSeq" id="WP_191211355.1">
    <property type="nucleotide sequence ID" value="NZ_BAABKL010000009.1"/>
</dbReference>
<feature type="region of interest" description="Disordered" evidence="1">
    <location>
        <begin position="24"/>
        <end position="58"/>
    </location>
</feature>
<organism evidence="3 4">
    <name type="scientific">Streptomyces chumphonensis</name>
    <dbReference type="NCBI Taxonomy" id="1214925"/>
    <lineage>
        <taxon>Bacteria</taxon>
        <taxon>Bacillati</taxon>
        <taxon>Actinomycetota</taxon>
        <taxon>Actinomycetes</taxon>
        <taxon>Kitasatosporales</taxon>
        <taxon>Streptomycetaceae</taxon>
        <taxon>Streptomyces</taxon>
    </lineage>
</organism>
<sequence>MRTSLRMTSAAAAALAATLVLGGCGSGDDGDQKPAAEETLNPGADPETGKQPGSVQGVWSTEADGEEFVLTVVADGVSLVRGGTPCTGRMMDGDKPTLDLTCPDGGGEDRASGTVESVDSEELEVAWNGGVTDTYARVAEAPKDMPTDLGNLEDLLPQG</sequence>
<reference evidence="3" key="1">
    <citation type="submission" date="2020-09" db="EMBL/GenBank/DDBJ databases">
        <title>Secondary metabolite and genome analysis of marine Streptomyces chumphonensis KK1-2T.</title>
        <authorList>
            <person name="Phongsopitanun W."/>
            <person name="Kanchanasin P."/>
            <person name="Pittayakhajonwut P."/>
            <person name="Suwanborirux K."/>
            <person name="Tanasupawat S."/>
        </authorList>
    </citation>
    <scope>NUCLEOTIDE SEQUENCE</scope>
    <source>
        <strain evidence="3">KK1-2</strain>
    </source>
</reference>
<dbReference type="AlphaFoldDB" id="A0A927F311"/>
<gene>
    <name evidence="3" type="ORF">IF129_21220</name>
</gene>
<keyword evidence="4" id="KW-1185">Reference proteome</keyword>
<keyword evidence="2" id="KW-0732">Signal</keyword>
<protein>
    <recommendedName>
        <fullName evidence="5">Lipoprotein</fullName>
    </recommendedName>
</protein>
<accession>A0A927F311</accession>
<feature type="chain" id="PRO_5039642373" description="Lipoprotein" evidence="2">
    <location>
        <begin position="23"/>
        <end position="159"/>
    </location>
</feature>
<evidence type="ECO:0000313" key="3">
    <source>
        <dbReference type="EMBL" id="MBD3934070.1"/>
    </source>
</evidence>
<feature type="signal peptide" evidence="2">
    <location>
        <begin position="1"/>
        <end position="22"/>
    </location>
</feature>
<evidence type="ECO:0008006" key="5">
    <source>
        <dbReference type="Google" id="ProtNLM"/>
    </source>
</evidence>